<dbReference type="AlphaFoldDB" id="A0A0C4YA28"/>
<proteinExistence type="predicted"/>
<evidence type="ECO:0000313" key="2">
    <source>
        <dbReference type="Proteomes" id="UP000031843"/>
    </source>
</evidence>
<gene>
    <name evidence="1" type="ORF">RR42_m1702</name>
</gene>
<protein>
    <submittedName>
        <fullName evidence="1">Uncharacterized protein</fullName>
    </submittedName>
</protein>
<dbReference type="OrthoDB" id="8965876at2"/>
<dbReference type="Proteomes" id="UP000031843">
    <property type="component" value="Chromosome main"/>
</dbReference>
<sequence length="88" mass="9969">MFPVTYQAASIFLETQFLPGDTAELRLDCEGVTVSANAVTVHGIETRHIEKMAWTADYLSFEQDGQHHRIKVARPAVTTPLRARFPRR</sequence>
<keyword evidence="2" id="KW-1185">Reference proteome</keyword>
<dbReference type="STRING" id="68895.RR42_m1702"/>
<dbReference type="EMBL" id="CP010536">
    <property type="protein sequence ID" value="AJG19099.1"/>
    <property type="molecule type" value="Genomic_DNA"/>
</dbReference>
<evidence type="ECO:0000313" key="1">
    <source>
        <dbReference type="EMBL" id="AJG19099.1"/>
    </source>
</evidence>
<name>A0A0C4YA28_9BURK</name>
<organism evidence="1 2">
    <name type="scientific">Cupriavidus basilensis</name>
    <dbReference type="NCBI Taxonomy" id="68895"/>
    <lineage>
        <taxon>Bacteria</taxon>
        <taxon>Pseudomonadati</taxon>
        <taxon>Pseudomonadota</taxon>
        <taxon>Betaproteobacteria</taxon>
        <taxon>Burkholderiales</taxon>
        <taxon>Burkholderiaceae</taxon>
        <taxon>Cupriavidus</taxon>
    </lineage>
</organism>
<dbReference type="KEGG" id="cbw:RR42_m1702"/>
<accession>A0A0C4YA28</accession>
<reference evidence="1 2" key="1">
    <citation type="journal article" date="2015" name="Genome Announc.">
        <title>Complete Genome Sequence of Cupriavidus basilensis 4G11, Isolated from the Oak Ridge Field Research Center Site.</title>
        <authorList>
            <person name="Ray J."/>
            <person name="Waters R.J."/>
            <person name="Skerker J.M."/>
            <person name="Kuehl J.V."/>
            <person name="Price M.N."/>
            <person name="Huang J."/>
            <person name="Chakraborty R."/>
            <person name="Arkin A.P."/>
            <person name="Deutschbauer A."/>
        </authorList>
    </citation>
    <scope>NUCLEOTIDE SEQUENCE [LARGE SCALE GENOMIC DNA]</scope>
    <source>
        <strain evidence="1">4G11</strain>
    </source>
</reference>
<dbReference type="RefSeq" id="WP_043345669.1">
    <property type="nucleotide sequence ID" value="NZ_CP010536.1"/>
</dbReference>